<proteinExistence type="predicted"/>
<evidence type="ECO:0000313" key="2">
    <source>
        <dbReference type="Proteomes" id="UP000613401"/>
    </source>
</evidence>
<keyword evidence="2" id="KW-1185">Reference proteome</keyword>
<dbReference type="EMBL" id="WVTB01000039">
    <property type="protein sequence ID" value="KAF3805845.1"/>
    <property type="molecule type" value="Genomic_DNA"/>
</dbReference>
<sequence>MFTFDNDVSKPYTVIKNFRDAELNMDDGSSCEDNEVDSTDIIGCQNHAFAARPKHNAVRNSVVAGLPGDIDSPRQLRYAVIKASKSRLTDKTAVLGKAFKRGTLDSPLPKNILKADLLIISSDVDENDKRDQFFQQVLKLTKPEAAVLIVVKQEPIPG</sequence>
<dbReference type="RefSeq" id="XP_045265004.1">
    <property type="nucleotide sequence ID" value="XM_045415190.1"/>
</dbReference>
<dbReference type="Proteomes" id="UP000613401">
    <property type="component" value="Unassembled WGS sequence"/>
</dbReference>
<reference evidence="1" key="1">
    <citation type="journal article" date="2020" name="Phytopathology">
        <title>Genome sequence and comparative analysis of Colletotrichum gloeosporioides isolated from Liriodendron leaves.</title>
        <authorList>
            <person name="Fu F.F."/>
            <person name="Hao Z."/>
            <person name="Wang P."/>
            <person name="Lu Y."/>
            <person name="Xue L.J."/>
            <person name="Wei G."/>
            <person name="Tian Y."/>
            <person name="Baishi H."/>
            <person name="Xu H."/>
            <person name="Shi J."/>
            <person name="Cheng T."/>
            <person name="Wang G."/>
            <person name="Yi Y."/>
            <person name="Chen J."/>
        </authorList>
    </citation>
    <scope>NUCLEOTIDE SEQUENCE</scope>
    <source>
        <strain evidence="1">Lc1</strain>
    </source>
</reference>
<gene>
    <name evidence="1" type="ORF">GCG54_00015405</name>
</gene>
<dbReference type="AlphaFoldDB" id="A0A8H4CKX6"/>
<dbReference type="GeneID" id="69022508"/>
<organism evidence="1 2">
    <name type="scientific">Colletotrichum gloeosporioides</name>
    <name type="common">Anthracnose fungus</name>
    <name type="synonym">Glomerella cingulata</name>
    <dbReference type="NCBI Taxonomy" id="474922"/>
    <lineage>
        <taxon>Eukaryota</taxon>
        <taxon>Fungi</taxon>
        <taxon>Dikarya</taxon>
        <taxon>Ascomycota</taxon>
        <taxon>Pezizomycotina</taxon>
        <taxon>Sordariomycetes</taxon>
        <taxon>Hypocreomycetidae</taxon>
        <taxon>Glomerellales</taxon>
        <taxon>Glomerellaceae</taxon>
        <taxon>Colletotrichum</taxon>
        <taxon>Colletotrichum gloeosporioides species complex</taxon>
    </lineage>
</organism>
<accession>A0A8H4CKX6</accession>
<name>A0A8H4CKX6_COLGL</name>
<comment type="caution">
    <text evidence="1">The sequence shown here is derived from an EMBL/GenBank/DDBJ whole genome shotgun (WGS) entry which is preliminary data.</text>
</comment>
<reference evidence="1" key="2">
    <citation type="submission" date="2020-03" db="EMBL/GenBank/DDBJ databases">
        <authorList>
            <person name="Fu F.-F."/>
            <person name="Chen J."/>
        </authorList>
    </citation>
    <scope>NUCLEOTIDE SEQUENCE</scope>
    <source>
        <strain evidence="1">Lc1</strain>
    </source>
</reference>
<protein>
    <submittedName>
        <fullName evidence="1">Uncharacterized protein</fullName>
    </submittedName>
</protein>
<evidence type="ECO:0000313" key="1">
    <source>
        <dbReference type="EMBL" id="KAF3805845.1"/>
    </source>
</evidence>